<dbReference type="EnsemblMetazoa" id="XM_030988146">
    <property type="protein sequence ID" value="XP_030844006"/>
    <property type="gene ID" value="LOC100892708"/>
</dbReference>
<feature type="region of interest" description="Disordered" evidence="2">
    <location>
        <begin position="181"/>
        <end position="277"/>
    </location>
</feature>
<feature type="compositionally biased region" description="Polar residues" evidence="2">
    <location>
        <begin position="369"/>
        <end position="380"/>
    </location>
</feature>
<feature type="compositionally biased region" description="Polar residues" evidence="2">
    <location>
        <begin position="451"/>
        <end position="461"/>
    </location>
</feature>
<dbReference type="RefSeq" id="XP_030844006.1">
    <property type="nucleotide sequence ID" value="XM_030988146.1"/>
</dbReference>
<feature type="region of interest" description="Disordered" evidence="2">
    <location>
        <begin position="866"/>
        <end position="890"/>
    </location>
</feature>
<feature type="compositionally biased region" description="Acidic residues" evidence="2">
    <location>
        <begin position="433"/>
        <end position="444"/>
    </location>
</feature>
<evidence type="ECO:0000256" key="2">
    <source>
        <dbReference type="SAM" id="MobiDB-lite"/>
    </source>
</evidence>
<dbReference type="KEGG" id="spu:100892708"/>
<dbReference type="OrthoDB" id="2157345at2759"/>
<feature type="region of interest" description="Disordered" evidence="2">
    <location>
        <begin position="675"/>
        <end position="716"/>
    </location>
</feature>
<evidence type="ECO:0000256" key="1">
    <source>
        <dbReference type="SAM" id="Coils"/>
    </source>
</evidence>
<dbReference type="InParanoid" id="A0A7M7NZE4"/>
<accession>A0A7M7NZE4</accession>
<evidence type="ECO:0000313" key="3">
    <source>
        <dbReference type="EnsemblMetazoa" id="XP_030844006"/>
    </source>
</evidence>
<name>A0A7M7NZE4_STRPU</name>
<dbReference type="OMA" id="FEGRWSH"/>
<feature type="compositionally biased region" description="Acidic residues" evidence="2">
    <location>
        <begin position="217"/>
        <end position="231"/>
    </location>
</feature>
<feature type="compositionally biased region" description="Basic and acidic residues" evidence="2">
    <location>
        <begin position="415"/>
        <end position="432"/>
    </location>
</feature>
<proteinExistence type="predicted"/>
<dbReference type="GeneID" id="100892708"/>
<organism evidence="3 4">
    <name type="scientific">Strongylocentrotus purpuratus</name>
    <name type="common">Purple sea urchin</name>
    <dbReference type="NCBI Taxonomy" id="7668"/>
    <lineage>
        <taxon>Eukaryota</taxon>
        <taxon>Metazoa</taxon>
        <taxon>Echinodermata</taxon>
        <taxon>Eleutherozoa</taxon>
        <taxon>Echinozoa</taxon>
        <taxon>Echinoidea</taxon>
        <taxon>Euechinoidea</taxon>
        <taxon>Echinacea</taxon>
        <taxon>Camarodonta</taxon>
        <taxon>Echinidea</taxon>
        <taxon>Strongylocentrotidae</taxon>
        <taxon>Strongylocentrotus</taxon>
    </lineage>
</organism>
<sequence>MDEEVDIRMAPQQDSNKFDMLCDGVLNSVALVQATLVEFLSLKDELLVHALPPTLMARLIMVSGRIFRSTNDLQTPVNELVRLVRVFSVSWEEKSAALKKLHNDYESKHKQLNIAVRRLQLLDAQAKRMAKEKRIMMWEKLFSKVTSCRGHGRRWKFLIDNFKQKSKLGMEHLQAYIESLDKEPDSDGEGGDIDDSSELDGRSQSSVNELQLLSSSDELDFTEEESEDEDDGKGHESNARATVQTQQDELDSDIATPASKRVTFNDPKKGLGGDGPEVIPEMVITVEVPAPKPPSADKTVWTHEPEYDWFFNVKVFHPVGITGSDIKCSINFKKDFKKTEFYARQVSREKSGRVSQLRSGRGMIGSKVGKNSQSPKTVTLQVPDDKKLDDRWQNLTFPLGDSPLFDMEDALIKKDEAPDEAKDGEKDGKKEPEEDDGEEEEGEDGKEASGRVQSGHSTVSSLGGEMPVKLGVHQGHLDELIAMGNIDLADLRGEDIPIFDSADDTGETIPHTFPIYPIKPSRKLKASPEAPAGSLPIIFFYTRVHKPFTFEKDTETASITEIVEDLTGVDLTKMKKEDLSINKEYGDRCLSAMTVRSATPSEKPEMVSKAELDIVIEQHNQELTVLTEDFESRIRDLAAALEAVQTDQLNLLSGAPPGQGSETEENVVEMVATSRSPFRGWTPGKDSQLVIPQPPDKDRSSNKKKSKKTGVKLPEWGSDLPKDFLERLQMFNEESERRRQELEKKTKDEVSSHIEKQLAGTYKLSLQDVQSPDRTKDISLPAVFMPTRTGQLYNPRAHHYFHPTGSNGHLRLTQPPSIFQLPPLPAKNQMSVINLFDIRKSMNWAMAQEWAERIPQTPAELLALTPHPGTPMSNNTEPKAYMAADDDTRQ</sequence>
<dbReference type="Proteomes" id="UP000007110">
    <property type="component" value="Unassembled WGS sequence"/>
</dbReference>
<evidence type="ECO:0000313" key="4">
    <source>
        <dbReference type="Proteomes" id="UP000007110"/>
    </source>
</evidence>
<keyword evidence="1" id="KW-0175">Coiled coil</keyword>
<keyword evidence="4" id="KW-1185">Reference proteome</keyword>
<dbReference type="AlphaFoldDB" id="A0A7M7NZE4"/>
<reference evidence="4" key="1">
    <citation type="submission" date="2015-02" db="EMBL/GenBank/DDBJ databases">
        <title>Genome sequencing for Strongylocentrotus purpuratus.</title>
        <authorList>
            <person name="Murali S."/>
            <person name="Liu Y."/>
            <person name="Vee V."/>
            <person name="English A."/>
            <person name="Wang M."/>
            <person name="Skinner E."/>
            <person name="Han Y."/>
            <person name="Muzny D.M."/>
            <person name="Worley K.C."/>
            <person name="Gibbs R.A."/>
        </authorList>
    </citation>
    <scope>NUCLEOTIDE SEQUENCE</scope>
</reference>
<feature type="region of interest" description="Disordered" evidence="2">
    <location>
        <begin position="352"/>
        <end position="385"/>
    </location>
</feature>
<feature type="coiled-coil region" evidence="1">
    <location>
        <begin position="725"/>
        <end position="752"/>
    </location>
</feature>
<feature type="region of interest" description="Disordered" evidence="2">
    <location>
        <begin position="415"/>
        <end position="466"/>
    </location>
</feature>
<reference evidence="3" key="2">
    <citation type="submission" date="2021-01" db="UniProtKB">
        <authorList>
            <consortium name="EnsemblMetazoa"/>
        </authorList>
    </citation>
    <scope>IDENTIFICATION</scope>
</reference>
<feature type="compositionally biased region" description="Acidic residues" evidence="2">
    <location>
        <begin position="186"/>
        <end position="198"/>
    </location>
</feature>
<protein>
    <submittedName>
        <fullName evidence="3">Uncharacterized protein</fullName>
    </submittedName>
</protein>